<dbReference type="Pfam" id="PF07980">
    <property type="entry name" value="SusD_RagB"/>
    <property type="match status" value="1"/>
</dbReference>
<evidence type="ECO:0000259" key="7">
    <source>
        <dbReference type="Pfam" id="PF14322"/>
    </source>
</evidence>
<dbReference type="EMBL" id="JAUDEN010000001">
    <property type="protein sequence ID" value="MDM8323841.1"/>
    <property type="molecule type" value="Genomic_DNA"/>
</dbReference>
<keyword evidence="3" id="KW-0732">Signal</keyword>
<evidence type="ECO:0000256" key="1">
    <source>
        <dbReference type="ARBA" id="ARBA00004442"/>
    </source>
</evidence>
<organism evidence="8 9">
    <name type="scientific">Bacteroides gallinaceum</name>
    <dbReference type="NCBI Taxonomy" id="1462571"/>
    <lineage>
        <taxon>Bacteria</taxon>
        <taxon>Pseudomonadati</taxon>
        <taxon>Bacteroidota</taxon>
        <taxon>Bacteroidia</taxon>
        <taxon>Bacteroidales</taxon>
        <taxon>Bacteroidaceae</taxon>
        <taxon>Bacteroides</taxon>
    </lineage>
</organism>
<dbReference type="RefSeq" id="WP_289558145.1">
    <property type="nucleotide sequence ID" value="NZ_JAUDEN010000001.1"/>
</dbReference>
<dbReference type="InterPro" id="IPR012944">
    <property type="entry name" value="SusD_RagB_dom"/>
</dbReference>
<reference evidence="8 9" key="1">
    <citation type="submission" date="2023-06" db="EMBL/GenBank/DDBJ databases">
        <authorList>
            <person name="Zeman M."/>
            <person name="Kubasova T."/>
            <person name="Jahodarova E."/>
            <person name="Nykrynova M."/>
            <person name="Rychlik I."/>
        </authorList>
    </citation>
    <scope>NUCLEOTIDE SEQUENCE [LARGE SCALE GENOMIC DNA]</scope>
    <source>
        <strain evidence="8 9">109_WCHN</strain>
    </source>
</reference>
<gene>
    <name evidence="8" type="ORF">QUW60_01070</name>
</gene>
<keyword evidence="9" id="KW-1185">Reference proteome</keyword>
<evidence type="ECO:0000256" key="5">
    <source>
        <dbReference type="ARBA" id="ARBA00023237"/>
    </source>
</evidence>
<sequence>MKINIIKSIAWVGLFSVSVSSCDLDVIPPDSMASESFWKTEKNAWYALNEIYARMPDFIDGMSYEMYTDNAHSHKPWEGAWEAFQQGGITAGQSSGYDYSVIRLVNDFLEKADNCEMDDNLRKRMKAEARFFRAWAYQEMIVKFGGVPLVTTVLAYDAPNVKRDDIETVRTFILTELQEVADILPDSYDGGEMYETGRVSRAAALALRARAALYGGNYPEAEASASAVINEGHHSLFKVTELNSAQQQEADEMEQWVDFNTLGIDKTNFMKGIFSYEGIWQDDNGAVRNNPEVLLSHEHMYDSNVTDLARYQYARPSQLVRGYSSYEPLPDLVQAYWKSDGKTLPDKVDPDTDASNYAALYAKVQNNGSSISQQEYIEKVPTLDLKSEAYIQQFRNRDSRLYASILLPFKGWHVTDFGTFYYRWFPEKAGSEDGNESWTGFSWRKLVALRGYDSGSENYSYDDFPVLRYAEVLLTAAEAHVQNTGYDATVTGWLNQLRERCGMPDVPASFASKDEALNFIRNERRIELAGEGQRFADMRRYGNDYCKQVMTGPSYAPGSPGGGKYTIVDKQWNDRGMLLPIPTSAMDYNPLLEQNPGY</sequence>
<protein>
    <submittedName>
        <fullName evidence="8">RagB/SusD family nutrient uptake outer membrane protein</fullName>
    </submittedName>
</protein>
<dbReference type="PROSITE" id="PS51257">
    <property type="entry name" value="PROKAR_LIPOPROTEIN"/>
    <property type="match status" value="1"/>
</dbReference>
<dbReference type="InterPro" id="IPR011990">
    <property type="entry name" value="TPR-like_helical_dom_sf"/>
</dbReference>
<accession>A0ABT7VC26</accession>
<name>A0ABT7VC26_9BACE</name>
<feature type="domain" description="RagB/SusD" evidence="6">
    <location>
        <begin position="292"/>
        <end position="598"/>
    </location>
</feature>
<dbReference type="Proteomes" id="UP001169458">
    <property type="component" value="Unassembled WGS sequence"/>
</dbReference>
<dbReference type="InterPro" id="IPR033985">
    <property type="entry name" value="SusD-like_N"/>
</dbReference>
<dbReference type="Pfam" id="PF14322">
    <property type="entry name" value="SusD-like_3"/>
    <property type="match status" value="1"/>
</dbReference>
<evidence type="ECO:0000256" key="2">
    <source>
        <dbReference type="ARBA" id="ARBA00006275"/>
    </source>
</evidence>
<proteinExistence type="inferred from homology"/>
<comment type="caution">
    <text evidence="8">The sequence shown here is derived from an EMBL/GenBank/DDBJ whole genome shotgun (WGS) entry which is preliminary data.</text>
</comment>
<feature type="domain" description="SusD-like N-terminal" evidence="7">
    <location>
        <begin position="66"/>
        <end position="212"/>
    </location>
</feature>
<comment type="similarity">
    <text evidence="2">Belongs to the SusD family.</text>
</comment>
<dbReference type="SUPFAM" id="SSF48452">
    <property type="entry name" value="TPR-like"/>
    <property type="match status" value="1"/>
</dbReference>
<dbReference type="Gene3D" id="1.25.40.390">
    <property type="match status" value="1"/>
</dbReference>
<evidence type="ECO:0000256" key="3">
    <source>
        <dbReference type="ARBA" id="ARBA00022729"/>
    </source>
</evidence>
<comment type="subcellular location">
    <subcellularLocation>
        <location evidence="1">Cell outer membrane</location>
    </subcellularLocation>
</comment>
<evidence type="ECO:0000259" key="6">
    <source>
        <dbReference type="Pfam" id="PF07980"/>
    </source>
</evidence>
<reference evidence="9" key="2">
    <citation type="submission" date="2023-07" db="EMBL/GenBank/DDBJ databases">
        <title>Identification and characterization of horizontal gene transfer across gut microbiota members of farm animals based on homology search.</title>
        <authorList>
            <person name="Schwarzerova J."/>
            <person name="Nykrynova M."/>
            <person name="Jureckova K."/>
            <person name="Cejkova D."/>
            <person name="Rychlik I."/>
        </authorList>
    </citation>
    <scope>NUCLEOTIDE SEQUENCE [LARGE SCALE GENOMIC DNA]</scope>
    <source>
        <strain evidence="9">109_WCHN</strain>
    </source>
</reference>
<evidence type="ECO:0000313" key="9">
    <source>
        <dbReference type="Proteomes" id="UP001169458"/>
    </source>
</evidence>
<keyword evidence="5" id="KW-0998">Cell outer membrane</keyword>
<keyword evidence="4" id="KW-0472">Membrane</keyword>
<evidence type="ECO:0000256" key="4">
    <source>
        <dbReference type="ARBA" id="ARBA00023136"/>
    </source>
</evidence>
<evidence type="ECO:0000313" key="8">
    <source>
        <dbReference type="EMBL" id="MDM8323841.1"/>
    </source>
</evidence>